<dbReference type="Gene3D" id="3.40.50.410">
    <property type="entry name" value="von Willebrand factor, type A domain"/>
    <property type="match status" value="1"/>
</dbReference>
<organism evidence="1 2">
    <name type="scientific">Dolichospermum flos-aquae CCAP 1403/13F</name>
    <dbReference type="NCBI Taxonomy" id="315271"/>
    <lineage>
        <taxon>Bacteria</taxon>
        <taxon>Bacillati</taxon>
        <taxon>Cyanobacteriota</taxon>
        <taxon>Cyanophyceae</taxon>
        <taxon>Nostocales</taxon>
        <taxon>Aphanizomenonaceae</taxon>
        <taxon>Dolichospermum</taxon>
    </lineage>
</organism>
<gene>
    <name evidence="1" type="ORF">HGD76_24440</name>
</gene>
<dbReference type="AlphaFoldDB" id="A0A6H2C7S9"/>
<evidence type="ECO:0000313" key="1">
    <source>
        <dbReference type="EMBL" id="QJB47218.1"/>
    </source>
</evidence>
<dbReference type="EMBL" id="CP051207">
    <property type="protein sequence ID" value="QJB47218.1"/>
    <property type="molecule type" value="Genomic_DNA"/>
</dbReference>
<name>A0A6H2C7S9_DOLFA</name>
<dbReference type="RefSeq" id="WP_168697564.1">
    <property type="nucleotide sequence ID" value="NZ_CP051207.1"/>
</dbReference>
<protein>
    <submittedName>
        <fullName evidence="1">VWA domain-containing protein</fullName>
    </submittedName>
</protein>
<evidence type="ECO:0000313" key="2">
    <source>
        <dbReference type="Proteomes" id="UP000502433"/>
    </source>
</evidence>
<dbReference type="SUPFAM" id="SSF140864">
    <property type="entry name" value="TROVE domain-like"/>
    <property type="match status" value="1"/>
</dbReference>
<dbReference type="KEGG" id="dfs:HGD76_24440"/>
<proteinExistence type="predicted"/>
<keyword evidence="1" id="KW-0614">Plasmid</keyword>
<dbReference type="SUPFAM" id="SSF53300">
    <property type="entry name" value="vWA-like"/>
    <property type="match status" value="1"/>
</dbReference>
<dbReference type="Proteomes" id="UP000502433">
    <property type="component" value="Plasmid pAfl69"/>
</dbReference>
<geneLocation type="plasmid" evidence="2">
    <name>pafl69</name>
</geneLocation>
<reference evidence="1 2" key="2">
    <citation type="submission" date="2020-04" db="EMBL/GenBank/DDBJ databases">
        <authorList>
            <person name="Fomenkov A."/>
            <person name="Anton B.P."/>
            <person name="Roberts R.J."/>
        </authorList>
    </citation>
    <scope>NUCLEOTIDE SEQUENCE [LARGE SCALE GENOMIC DNA]</scope>
    <source>
        <strain evidence="1 2">CCAP 1403/13f</strain>
        <plasmid evidence="2">pafl69</plasmid>
    </source>
</reference>
<dbReference type="InterPro" id="IPR036465">
    <property type="entry name" value="vWFA_dom_sf"/>
</dbReference>
<dbReference type="InterPro" id="IPR037214">
    <property type="entry name" value="TROVE_dom_sf"/>
</dbReference>
<accession>A0A6H2C7S9</accession>
<reference evidence="1 2" key="1">
    <citation type="submission" date="2020-04" db="EMBL/GenBank/DDBJ databases">
        <title>Genome-Wide Identification of 5-Methylcytosine Sites in Bacterial Genomes By High-Throughput Sequencing of MspJI Restriction Fragments.</title>
        <authorList>
            <person name="Wu V."/>
        </authorList>
    </citation>
    <scope>NUCLEOTIDE SEQUENCE [LARGE SCALE GENOMIC DNA]</scope>
    <source>
        <strain evidence="1 2">CCAP 1403/13f</strain>
        <plasmid evidence="2">pafl69</plasmid>
    </source>
</reference>
<sequence length="479" mass="53661">MNTNTAERDLRLEMLNSLLTTPHRKLEQVAEIHKLIVELDPIFYGHLAVWYQRYGDVRDHKEVFLAHLLTSNLTEHRDAGFVMLQEFPPYQVARVVDFMKQQQNKLPRSARTAVRLYLKTRESNPALFDRAALRGRKAMKHLYASLHIKPNERANAILFRNTPPTGSLADILKQLAKAEKAAEQARLIVEFKIPYAIAIGAIKQLTPVVLVALINSMSPQEVINNLKSIQARGAMDHPEVKKLIDSKLEEASKSGRVSAFKAQIAADTADFDADTVARLDKVTNEQVKRRGTIARPTALLVDKSGSMENAIAVGKQLAALISGITQAELFVYAFDTIPYPVTAKGKELTDWERAFQYINAGGGTSIGCALEAMRKKKQVVDQIIVVTDEGENAAPYFGQVYKSYCRELAIMPNVVIVRVGGHYNWIETQLKQQQAPVDTFTFAGDYYSLPNLVPLLTRPSRLDLLMEILDMPLPVRVDK</sequence>